<dbReference type="Proteomes" id="UP000319557">
    <property type="component" value="Chromosome"/>
</dbReference>
<dbReference type="EMBL" id="CP036261">
    <property type="protein sequence ID" value="QDS90858.1"/>
    <property type="molecule type" value="Genomic_DNA"/>
</dbReference>
<comment type="catalytic activity">
    <reaction evidence="10">
        <text>a 2,3-saturated acyl-[ACP] + NADP(+) = a (2E)-enoyl-[ACP] + NADPH + H(+)</text>
        <dbReference type="Rhea" id="RHEA:22564"/>
        <dbReference type="Rhea" id="RHEA-COMP:9925"/>
        <dbReference type="Rhea" id="RHEA-COMP:9926"/>
        <dbReference type="ChEBI" id="CHEBI:15378"/>
        <dbReference type="ChEBI" id="CHEBI:57783"/>
        <dbReference type="ChEBI" id="CHEBI:58349"/>
        <dbReference type="ChEBI" id="CHEBI:78784"/>
        <dbReference type="ChEBI" id="CHEBI:78785"/>
        <dbReference type="EC" id="1.3.1.104"/>
    </reaction>
</comment>
<dbReference type="InterPro" id="IPR013154">
    <property type="entry name" value="ADH-like_N"/>
</dbReference>
<name>A0A517M7J7_9BACT</name>
<dbReference type="Pfam" id="PF08240">
    <property type="entry name" value="ADH_N"/>
    <property type="match status" value="1"/>
</dbReference>
<dbReference type="PANTHER" id="PTHR43981:SF2">
    <property type="entry name" value="ENOYL-[ACYL-CARRIER-PROTEIN] REDUCTASE, MITOCHONDRIAL"/>
    <property type="match status" value="1"/>
</dbReference>
<dbReference type="PANTHER" id="PTHR43981">
    <property type="entry name" value="ENOYL-[ACYL-CARRIER-PROTEIN] REDUCTASE, MITOCHONDRIAL"/>
    <property type="match status" value="1"/>
</dbReference>
<dbReference type="Gene3D" id="3.90.180.10">
    <property type="entry name" value="Medium-chain alcohol dehydrogenases, catalytic domain"/>
    <property type="match status" value="1"/>
</dbReference>
<evidence type="ECO:0000256" key="3">
    <source>
        <dbReference type="ARBA" id="ARBA00022832"/>
    </source>
</evidence>
<dbReference type="InterPro" id="IPR036291">
    <property type="entry name" value="NAD(P)-bd_dom_sf"/>
</dbReference>
<keyword evidence="8" id="KW-0275">Fatty acid biosynthesis</keyword>
<dbReference type="InterPro" id="IPR011032">
    <property type="entry name" value="GroES-like_sf"/>
</dbReference>
<dbReference type="AlphaFoldDB" id="A0A517M7J7"/>
<keyword evidence="3" id="KW-0276">Fatty acid metabolism</keyword>
<evidence type="ECO:0000256" key="5">
    <source>
        <dbReference type="ARBA" id="ARBA00022946"/>
    </source>
</evidence>
<dbReference type="OrthoDB" id="9787435at2"/>
<dbReference type="Pfam" id="PF00107">
    <property type="entry name" value="ADH_zinc_N"/>
    <property type="match status" value="1"/>
</dbReference>
<accession>A0A517M7J7</accession>
<evidence type="ECO:0000313" key="12">
    <source>
        <dbReference type="EMBL" id="QDS90858.1"/>
    </source>
</evidence>
<sequence length="330" mass="35627">MKQIRFEKFGPPSQVAKCVTVDAVGEPSAWEVVVDIEAFPINPADLATLAGRYGSLPKLPAAIGMEAVGRVARCGEAVKDLQVGDRVMVTANNNWAQQRKVPAAAVHKLPADGDLHQFALMKVNPATALLLLEHDGQLKPKDWLIQNAPLSSVGRCIMQIARVQGLRTINVVRRPESIDHVKRFGGDVAVVDGPQLEQRVREAIKNQPLRLGLDAVAGTSTSRLAACLSEGSTIVNYGMLSGEECSVGGDQLIFRGIRLEGFWLSKRLNRMTLPQRTALYDAISEMIARKTLQFEVDSSFAMDEIAAALARAEEPGRSGKVIVSVAGQSA</sequence>
<dbReference type="CDD" id="cd08290">
    <property type="entry name" value="ETR"/>
    <property type="match status" value="1"/>
</dbReference>
<evidence type="ECO:0000259" key="11">
    <source>
        <dbReference type="SMART" id="SM00829"/>
    </source>
</evidence>
<dbReference type="InterPro" id="IPR051034">
    <property type="entry name" value="Mito_Enoyl-ACP_Reductase"/>
</dbReference>
<evidence type="ECO:0000256" key="9">
    <source>
        <dbReference type="ARBA" id="ARBA00038963"/>
    </source>
</evidence>
<keyword evidence="2" id="KW-0444">Lipid biosynthesis</keyword>
<evidence type="ECO:0000256" key="8">
    <source>
        <dbReference type="ARBA" id="ARBA00023160"/>
    </source>
</evidence>
<protein>
    <recommendedName>
        <fullName evidence="9">enoyl-[acyl-carrier-protein] reductase</fullName>
        <ecNumber evidence="9">1.3.1.104</ecNumber>
    </recommendedName>
</protein>
<evidence type="ECO:0000256" key="4">
    <source>
        <dbReference type="ARBA" id="ARBA00022857"/>
    </source>
</evidence>
<proteinExistence type="inferred from homology"/>
<keyword evidence="5" id="KW-0809">Transit peptide</keyword>
<dbReference type="EC" id="1.3.1.104" evidence="9"/>
<keyword evidence="7" id="KW-0443">Lipid metabolism</keyword>
<evidence type="ECO:0000256" key="2">
    <source>
        <dbReference type="ARBA" id="ARBA00022516"/>
    </source>
</evidence>
<feature type="domain" description="Enoyl reductase (ER)" evidence="11">
    <location>
        <begin position="10"/>
        <end position="323"/>
    </location>
</feature>
<evidence type="ECO:0000313" key="13">
    <source>
        <dbReference type="Proteomes" id="UP000319557"/>
    </source>
</evidence>
<dbReference type="Gene3D" id="3.40.50.720">
    <property type="entry name" value="NAD(P)-binding Rossmann-like Domain"/>
    <property type="match status" value="1"/>
</dbReference>
<comment type="similarity">
    <text evidence="1">Belongs to the zinc-containing alcohol dehydrogenase family. Quinone oxidoreductase subfamily.</text>
</comment>
<dbReference type="GO" id="GO:0141148">
    <property type="term" value="F:enoyl-[acyl-carrier-protein] reductase (NADPH) activity"/>
    <property type="evidence" value="ECO:0007669"/>
    <property type="project" value="UniProtKB-EC"/>
</dbReference>
<dbReference type="RefSeq" id="WP_145348602.1">
    <property type="nucleotide sequence ID" value="NZ_CP036261.1"/>
</dbReference>
<keyword evidence="6 12" id="KW-0560">Oxidoreductase</keyword>
<dbReference type="InterPro" id="IPR020843">
    <property type="entry name" value="ER"/>
</dbReference>
<keyword evidence="4" id="KW-0521">NADP</keyword>
<organism evidence="12 13">
    <name type="scientific">Rosistilla ulvae</name>
    <dbReference type="NCBI Taxonomy" id="1930277"/>
    <lineage>
        <taxon>Bacteria</taxon>
        <taxon>Pseudomonadati</taxon>
        <taxon>Planctomycetota</taxon>
        <taxon>Planctomycetia</taxon>
        <taxon>Pirellulales</taxon>
        <taxon>Pirellulaceae</taxon>
        <taxon>Rosistilla</taxon>
    </lineage>
</organism>
<evidence type="ECO:0000256" key="6">
    <source>
        <dbReference type="ARBA" id="ARBA00023002"/>
    </source>
</evidence>
<dbReference type="SUPFAM" id="SSF50129">
    <property type="entry name" value="GroES-like"/>
    <property type="match status" value="1"/>
</dbReference>
<evidence type="ECO:0000256" key="7">
    <source>
        <dbReference type="ARBA" id="ARBA00023098"/>
    </source>
</evidence>
<evidence type="ECO:0000256" key="10">
    <source>
        <dbReference type="ARBA" id="ARBA00048843"/>
    </source>
</evidence>
<dbReference type="KEGG" id="ruv:EC9_50760"/>
<dbReference type="SMART" id="SM00829">
    <property type="entry name" value="PKS_ER"/>
    <property type="match status" value="1"/>
</dbReference>
<evidence type="ECO:0000256" key="1">
    <source>
        <dbReference type="ARBA" id="ARBA00010371"/>
    </source>
</evidence>
<dbReference type="SUPFAM" id="SSF51735">
    <property type="entry name" value="NAD(P)-binding Rossmann-fold domains"/>
    <property type="match status" value="1"/>
</dbReference>
<dbReference type="GO" id="GO:0006633">
    <property type="term" value="P:fatty acid biosynthetic process"/>
    <property type="evidence" value="ECO:0007669"/>
    <property type="project" value="UniProtKB-KW"/>
</dbReference>
<reference evidence="12 13" key="1">
    <citation type="submission" date="2019-02" db="EMBL/GenBank/DDBJ databases">
        <title>Deep-cultivation of Planctomycetes and their phenomic and genomic characterization uncovers novel biology.</title>
        <authorList>
            <person name="Wiegand S."/>
            <person name="Jogler M."/>
            <person name="Boedeker C."/>
            <person name="Pinto D."/>
            <person name="Vollmers J."/>
            <person name="Rivas-Marin E."/>
            <person name="Kohn T."/>
            <person name="Peeters S.H."/>
            <person name="Heuer A."/>
            <person name="Rast P."/>
            <person name="Oberbeckmann S."/>
            <person name="Bunk B."/>
            <person name="Jeske O."/>
            <person name="Meyerdierks A."/>
            <person name="Storesund J.E."/>
            <person name="Kallscheuer N."/>
            <person name="Luecker S."/>
            <person name="Lage O.M."/>
            <person name="Pohl T."/>
            <person name="Merkel B.J."/>
            <person name="Hornburger P."/>
            <person name="Mueller R.-W."/>
            <person name="Bruemmer F."/>
            <person name="Labrenz M."/>
            <person name="Spormann A.M."/>
            <person name="Op den Camp H."/>
            <person name="Overmann J."/>
            <person name="Amann R."/>
            <person name="Jetten M.S.M."/>
            <person name="Mascher T."/>
            <person name="Medema M.H."/>
            <person name="Devos D.P."/>
            <person name="Kaster A.-K."/>
            <person name="Ovreas L."/>
            <person name="Rohde M."/>
            <person name="Galperin M.Y."/>
            <person name="Jogler C."/>
        </authorList>
    </citation>
    <scope>NUCLEOTIDE SEQUENCE [LARGE SCALE GENOMIC DNA]</scope>
    <source>
        <strain evidence="12 13">EC9</strain>
    </source>
</reference>
<dbReference type="InterPro" id="IPR013149">
    <property type="entry name" value="ADH-like_C"/>
</dbReference>
<keyword evidence="13" id="KW-1185">Reference proteome</keyword>
<gene>
    <name evidence="12" type="primary">qorA_2</name>
    <name evidence="12" type="ORF">EC9_50760</name>
</gene>